<keyword evidence="11 14" id="KW-1015">Disulfide bond</keyword>
<keyword evidence="4" id="KW-0245">EGF-like domain</keyword>
<evidence type="ECO:0000256" key="8">
    <source>
        <dbReference type="ARBA" id="ARBA00022737"/>
    </source>
</evidence>
<dbReference type="SMART" id="SM00179">
    <property type="entry name" value="EGF_CA"/>
    <property type="match status" value="2"/>
</dbReference>
<keyword evidence="10 16" id="KW-0472">Membrane</keyword>
<dbReference type="SUPFAM" id="SSF57196">
    <property type="entry name" value="EGF/Laminin"/>
    <property type="match status" value="2"/>
</dbReference>
<keyword evidence="8" id="KW-0677">Repeat</keyword>
<evidence type="ECO:0000313" key="20">
    <source>
        <dbReference type="EMBL" id="KAI1891816.1"/>
    </source>
</evidence>
<evidence type="ECO:0000256" key="2">
    <source>
        <dbReference type="ARBA" id="ARBA00009939"/>
    </source>
</evidence>
<evidence type="ECO:0000259" key="18">
    <source>
        <dbReference type="SMART" id="SM00179"/>
    </source>
</evidence>
<comment type="subcellular location">
    <subcellularLocation>
        <location evidence="1">Cell membrane</location>
        <topology evidence="1">Single-pass type I membrane protein</topology>
    </subcellularLocation>
</comment>
<feature type="domain" description="EGF-like" evidence="19">
    <location>
        <begin position="105"/>
        <end position="141"/>
    </location>
</feature>
<dbReference type="SUPFAM" id="SSF57424">
    <property type="entry name" value="LDL receptor-like module"/>
    <property type="match status" value="5"/>
</dbReference>
<evidence type="ECO:0000256" key="4">
    <source>
        <dbReference type="ARBA" id="ARBA00022536"/>
    </source>
</evidence>
<accession>A0A8T3D667</accession>
<dbReference type="PANTHER" id="PTHR22722">
    <property type="entry name" value="LOW-DENSITY LIPOPROTEIN RECEPTOR-RELATED PROTEIN 2-RELATED"/>
    <property type="match status" value="1"/>
</dbReference>
<evidence type="ECO:0000256" key="5">
    <source>
        <dbReference type="ARBA" id="ARBA00022583"/>
    </source>
</evidence>
<dbReference type="SMART" id="SM00135">
    <property type="entry name" value="LY"/>
    <property type="match status" value="5"/>
</dbReference>
<feature type="disulfide bond" evidence="14">
    <location>
        <begin position="209"/>
        <end position="224"/>
    </location>
</feature>
<dbReference type="PROSITE" id="PS00010">
    <property type="entry name" value="ASX_HYDROXYL"/>
    <property type="match status" value="1"/>
</dbReference>
<dbReference type="InterPro" id="IPR036055">
    <property type="entry name" value="LDL_receptor-like_sf"/>
</dbReference>
<evidence type="ECO:0000256" key="1">
    <source>
        <dbReference type="ARBA" id="ARBA00004251"/>
    </source>
</evidence>
<keyword evidence="3" id="KW-1003">Cell membrane</keyword>
<dbReference type="GO" id="GO:0005509">
    <property type="term" value="F:calcium ion binding"/>
    <property type="evidence" value="ECO:0007669"/>
    <property type="project" value="InterPro"/>
</dbReference>
<comment type="caution">
    <text evidence="20">The sequence shown here is derived from an EMBL/GenBank/DDBJ whole genome shotgun (WGS) entry which is preliminary data.</text>
</comment>
<proteinExistence type="inferred from homology"/>
<feature type="disulfide bond" evidence="14">
    <location>
        <begin position="125"/>
        <end position="140"/>
    </location>
</feature>
<feature type="repeat" description="LDL-receptor class B" evidence="15">
    <location>
        <begin position="480"/>
        <end position="524"/>
    </location>
</feature>
<feature type="domain" description="EGF-like" evidence="19">
    <location>
        <begin position="228"/>
        <end position="264"/>
    </location>
</feature>
<dbReference type="InterPro" id="IPR002172">
    <property type="entry name" value="LDrepeatLR_classA_rpt"/>
</dbReference>
<dbReference type="Pfam" id="PF00057">
    <property type="entry name" value="Ldl_recept_a"/>
    <property type="match status" value="5"/>
</dbReference>
<comment type="similarity">
    <text evidence="2">Belongs to the LDLR family.</text>
</comment>
<feature type="domain" description="EGF-like calcium-binding" evidence="18">
    <location>
        <begin position="225"/>
        <end position="264"/>
    </location>
</feature>
<evidence type="ECO:0000256" key="14">
    <source>
        <dbReference type="PROSITE-ProRule" id="PRU00124"/>
    </source>
</evidence>
<dbReference type="Gene3D" id="2.10.25.10">
    <property type="entry name" value="Laminin"/>
    <property type="match status" value="2"/>
</dbReference>
<keyword evidence="7 17" id="KW-0732">Signal</keyword>
<feature type="signal peptide" evidence="17">
    <location>
        <begin position="1"/>
        <end position="24"/>
    </location>
</feature>
<feature type="disulfide bond" evidence="14">
    <location>
        <begin position="28"/>
        <end position="40"/>
    </location>
</feature>
<dbReference type="Pfam" id="PF14670">
    <property type="entry name" value="FXa_inhibition"/>
    <property type="match status" value="1"/>
</dbReference>
<evidence type="ECO:0000256" key="15">
    <source>
        <dbReference type="PROSITE-ProRule" id="PRU00461"/>
    </source>
</evidence>
<feature type="disulfide bond" evidence="14">
    <location>
        <begin position="35"/>
        <end position="53"/>
    </location>
</feature>
<dbReference type="InterPro" id="IPR000742">
    <property type="entry name" value="EGF"/>
</dbReference>
<keyword evidence="12" id="KW-0675">Receptor</keyword>
<dbReference type="GO" id="GO:0042562">
    <property type="term" value="F:hormone binding"/>
    <property type="evidence" value="ECO:0007669"/>
    <property type="project" value="TreeGrafter"/>
</dbReference>
<dbReference type="Proteomes" id="UP000829720">
    <property type="component" value="Unassembled WGS sequence"/>
</dbReference>
<feature type="repeat" description="LDL-receptor class B" evidence="15">
    <location>
        <begin position="394"/>
        <end position="435"/>
    </location>
</feature>
<dbReference type="FunFam" id="2.10.25.10:FF:000009">
    <property type="entry name" value="Low-density lipoprotein receptor isoform 1"/>
    <property type="match status" value="1"/>
</dbReference>
<dbReference type="FunFam" id="4.10.400.10:FF:000113">
    <property type="entry name" value="Low-density lipoprotein receptor-related protein 8"/>
    <property type="match status" value="1"/>
</dbReference>
<keyword evidence="21" id="KW-1185">Reference proteome</keyword>
<feature type="repeat" description="LDL-receptor class B" evidence="15">
    <location>
        <begin position="350"/>
        <end position="393"/>
    </location>
</feature>
<dbReference type="GO" id="GO:0043235">
    <property type="term" value="C:receptor complex"/>
    <property type="evidence" value="ECO:0007669"/>
    <property type="project" value="TreeGrafter"/>
</dbReference>
<dbReference type="PROSITE" id="PS01209">
    <property type="entry name" value="LDLRA_1"/>
    <property type="match status" value="2"/>
</dbReference>
<sequence length="697" mass="75189">MKHLVTLVFFFVLQEFTCFWGSIAVQTCEKDQFSCSSGRCIPLIWECDGDKDCEDGSDEAHCWERTCLGFLCKDGGCIAQSALCDGITDCLDGSDELEDTCGLITCKRDEFACRSRRCVSLSFRCNGADDCGDGSDEVHCKNCTAGSFHCVQSGECFPAASLCNGTPDCPDGSDEGGEVCGLPPPITSSCSSSEFRCGNGQCISHSWRCDHSEDCTDGSDEEECDRNECLENNGGCSHICVDEPLGFVCACPSGMKLLQDTRCEEIDMCLEVDVCSQLCVHDSGDFICDCQAGYLKSPMTGECKATGETALVVFSSSEGVRRIDTSGLEYREISGAVGVPGPLAVHAANRFVYWGNSEQGTIYRLSLDGHSQEPVLVLDGLGAPVDLAVDWIHGLLYWTDARTRSVNVAPLSGSQRRVLIGGLQKPTGVAVEPLLGFLFWADSGSSARIDRASLDGIDRVPLVTSAIHSPVAISLDTPRQLLYWVDSGLRTISRVGLNGQHRKTILESNGYLDRPFGLAVFEGSVFWSDNDTRSLCTADKHNGSHFRVLLSNIGAAGRISLVHSVLQPEGRGVCGSSGQVCPYRCVPRLFSSREVPHFACVAPAENSDIDPTQSGPVQAPVLPDTTSAGLLSLIVVLTVILTGLLLWWWRTECSPSRTLNLQGQLLLKESQDPLVPVKVSETCPLKDVLIKVDVDSD</sequence>
<keyword evidence="6 16" id="KW-0812">Transmembrane</keyword>
<dbReference type="Pfam" id="PF00058">
    <property type="entry name" value="Ldl_recept_b"/>
    <property type="match status" value="4"/>
</dbReference>
<dbReference type="SMART" id="SM00181">
    <property type="entry name" value="EGF"/>
    <property type="match status" value="4"/>
</dbReference>
<feature type="domain" description="EGF-like calcium-binding" evidence="18">
    <location>
        <begin position="265"/>
        <end position="304"/>
    </location>
</feature>
<evidence type="ECO:0000256" key="17">
    <source>
        <dbReference type="SAM" id="SignalP"/>
    </source>
</evidence>
<evidence type="ECO:0000256" key="13">
    <source>
        <dbReference type="ARBA" id="ARBA00023180"/>
    </source>
</evidence>
<name>A0A8T3D667_9TELE</name>
<feature type="transmembrane region" description="Helical" evidence="16">
    <location>
        <begin position="628"/>
        <end position="649"/>
    </location>
</feature>
<evidence type="ECO:0000256" key="12">
    <source>
        <dbReference type="ARBA" id="ARBA00023170"/>
    </source>
</evidence>
<evidence type="ECO:0008006" key="22">
    <source>
        <dbReference type="Google" id="ProtNLM"/>
    </source>
</evidence>
<dbReference type="Gene3D" id="4.10.400.10">
    <property type="entry name" value="Low-density Lipoprotein Receptor"/>
    <property type="match status" value="5"/>
</dbReference>
<dbReference type="PROSITE" id="PS51120">
    <property type="entry name" value="LDLRB"/>
    <property type="match status" value="4"/>
</dbReference>
<evidence type="ECO:0000256" key="16">
    <source>
        <dbReference type="SAM" id="Phobius"/>
    </source>
</evidence>
<feature type="disulfide bond" evidence="14">
    <location>
        <begin position="190"/>
        <end position="202"/>
    </location>
</feature>
<dbReference type="PRINTS" id="PR00261">
    <property type="entry name" value="LDLRECEPTOR"/>
</dbReference>
<dbReference type="InterPro" id="IPR001881">
    <property type="entry name" value="EGF-like_Ca-bd_dom"/>
</dbReference>
<dbReference type="InterPro" id="IPR023415">
    <property type="entry name" value="LDLR_class-A_CS"/>
</dbReference>
<dbReference type="InterPro" id="IPR000033">
    <property type="entry name" value="LDLR_classB_rpt"/>
</dbReference>
<reference evidence="20" key="1">
    <citation type="submission" date="2021-01" db="EMBL/GenBank/DDBJ databases">
        <authorList>
            <person name="Zahm M."/>
            <person name="Roques C."/>
            <person name="Cabau C."/>
            <person name="Klopp C."/>
            <person name="Donnadieu C."/>
            <person name="Jouanno E."/>
            <person name="Lampietro C."/>
            <person name="Louis A."/>
            <person name="Herpin A."/>
            <person name="Echchiki A."/>
            <person name="Berthelot C."/>
            <person name="Parey E."/>
            <person name="Roest-Crollius H."/>
            <person name="Braasch I."/>
            <person name="Postlethwait J."/>
            <person name="Bobe J."/>
            <person name="Montfort J."/>
            <person name="Bouchez O."/>
            <person name="Begum T."/>
            <person name="Mejri S."/>
            <person name="Adams A."/>
            <person name="Chen W.-J."/>
            <person name="Guiguen Y."/>
        </authorList>
    </citation>
    <scope>NUCLEOTIDE SEQUENCE</scope>
    <source>
        <tissue evidence="20">Blood</tissue>
    </source>
</reference>
<feature type="domain" description="EGF-like" evidence="19">
    <location>
        <begin position="189"/>
        <end position="225"/>
    </location>
</feature>
<feature type="disulfide bond" evidence="14">
    <location>
        <begin position="47"/>
        <end position="62"/>
    </location>
</feature>
<evidence type="ECO:0000313" key="21">
    <source>
        <dbReference type="Proteomes" id="UP000829720"/>
    </source>
</evidence>
<dbReference type="EMBL" id="JAERUA010000013">
    <property type="protein sequence ID" value="KAI1891816.1"/>
    <property type="molecule type" value="Genomic_DNA"/>
</dbReference>
<comment type="caution">
    <text evidence="14">Lacks conserved residue(s) required for the propagation of feature annotation.</text>
</comment>
<evidence type="ECO:0000256" key="3">
    <source>
        <dbReference type="ARBA" id="ARBA00022475"/>
    </source>
</evidence>
<dbReference type="FunFam" id="4.10.400.10:FF:000034">
    <property type="entry name" value="Low-density lipoprotein receptor-related protein 2"/>
    <property type="match status" value="1"/>
</dbReference>
<feature type="chain" id="PRO_5035734279" description="Very low-density lipoprotein receptor" evidence="17">
    <location>
        <begin position="25"/>
        <end position="697"/>
    </location>
</feature>
<organism evidence="20 21">
    <name type="scientific">Albula goreensis</name>
    <dbReference type="NCBI Taxonomy" id="1534307"/>
    <lineage>
        <taxon>Eukaryota</taxon>
        <taxon>Metazoa</taxon>
        <taxon>Chordata</taxon>
        <taxon>Craniata</taxon>
        <taxon>Vertebrata</taxon>
        <taxon>Euteleostomi</taxon>
        <taxon>Actinopterygii</taxon>
        <taxon>Neopterygii</taxon>
        <taxon>Teleostei</taxon>
        <taxon>Albuliformes</taxon>
        <taxon>Albulidae</taxon>
        <taxon>Albula</taxon>
    </lineage>
</organism>
<dbReference type="AlphaFoldDB" id="A0A8T3D667"/>
<keyword evidence="13" id="KW-0325">Glycoprotein</keyword>
<feature type="disulfide bond" evidence="14">
    <location>
        <begin position="106"/>
        <end position="118"/>
    </location>
</feature>
<dbReference type="SMART" id="SM00192">
    <property type="entry name" value="LDLa"/>
    <property type="match status" value="5"/>
</dbReference>
<dbReference type="FunFam" id="2.120.10.30:FF:000241">
    <property type="entry name" value="Low-density lipoprotein receptor-related protein 6"/>
    <property type="match status" value="1"/>
</dbReference>
<dbReference type="InterPro" id="IPR011042">
    <property type="entry name" value="6-blade_b-propeller_TolB-like"/>
</dbReference>
<dbReference type="SUPFAM" id="SSF63825">
    <property type="entry name" value="YWTD domain"/>
    <property type="match status" value="1"/>
</dbReference>
<feature type="disulfide bond" evidence="14">
    <location>
        <begin position="197"/>
        <end position="215"/>
    </location>
</feature>
<feature type="repeat" description="LDL-receptor class B" evidence="15">
    <location>
        <begin position="436"/>
        <end position="479"/>
    </location>
</feature>
<gene>
    <name evidence="20" type="ORF">AGOR_G00147640</name>
</gene>
<dbReference type="InterPro" id="IPR051221">
    <property type="entry name" value="LDLR-related"/>
</dbReference>
<dbReference type="InterPro" id="IPR000152">
    <property type="entry name" value="EGF-type_Asp/Asn_hydroxyl_site"/>
</dbReference>
<evidence type="ECO:0000259" key="19">
    <source>
        <dbReference type="SMART" id="SM00181"/>
    </source>
</evidence>
<evidence type="ECO:0000256" key="10">
    <source>
        <dbReference type="ARBA" id="ARBA00023136"/>
    </source>
</evidence>
<keyword evidence="9 16" id="KW-1133">Transmembrane helix</keyword>
<feature type="disulfide bond" evidence="14">
    <location>
        <begin position="113"/>
        <end position="131"/>
    </location>
</feature>
<evidence type="ECO:0000256" key="7">
    <source>
        <dbReference type="ARBA" id="ARBA00022729"/>
    </source>
</evidence>
<dbReference type="GO" id="GO:0006898">
    <property type="term" value="P:receptor-mediated endocytosis"/>
    <property type="evidence" value="ECO:0007669"/>
    <property type="project" value="TreeGrafter"/>
</dbReference>
<feature type="domain" description="EGF-like" evidence="19">
    <location>
        <begin position="268"/>
        <end position="304"/>
    </location>
</feature>
<evidence type="ECO:0000256" key="6">
    <source>
        <dbReference type="ARBA" id="ARBA00022692"/>
    </source>
</evidence>
<keyword evidence="5" id="KW-0254">Endocytosis</keyword>
<dbReference type="CDD" id="cd00112">
    <property type="entry name" value="LDLa"/>
    <property type="match status" value="5"/>
</dbReference>
<protein>
    <recommendedName>
        <fullName evidence="22">Very low-density lipoprotein receptor</fullName>
    </recommendedName>
</protein>
<dbReference type="PROSITE" id="PS50068">
    <property type="entry name" value="LDLRA_2"/>
    <property type="match status" value="5"/>
</dbReference>
<feature type="disulfide bond" evidence="14">
    <location>
        <begin position="72"/>
        <end position="90"/>
    </location>
</feature>
<dbReference type="Gene3D" id="2.120.10.30">
    <property type="entry name" value="TolB, C-terminal domain"/>
    <property type="match status" value="1"/>
</dbReference>
<evidence type="ECO:0000256" key="11">
    <source>
        <dbReference type="ARBA" id="ARBA00023157"/>
    </source>
</evidence>
<dbReference type="GO" id="GO:0016324">
    <property type="term" value="C:apical plasma membrane"/>
    <property type="evidence" value="ECO:0007669"/>
    <property type="project" value="TreeGrafter"/>
</dbReference>
<dbReference type="PANTHER" id="PTHR22722:SF15">
    <property type="entry name" value="LOW-DENSITY LIPOPROTEIN RECEPTOR-RELATED"/>
    <property type="match status" value="1"/>
</dbReference>
<evidence type="ECO:0000256" key="9">
    <source>
        <dbReference type="ARBA" id="ARBA00022989"/>
    </source>
</evidence>
<dbReference type="OrthoDB" id="664115at2759"/>